<evidence type="ECO:0000313" key="1">
    <source>
        <dbReference type="Ensembl" id="ENSCABP00000006363.1"/>
    </source>
</evidence>
<reference evidence="1" key="2">
    <citation type="submission" date="2025-09" db="UniProtKB">
        <authorList>
            <consortium name="Ensembl"/>
        </authorList>
    </citation>
    <scope>IDENTIFICATION</scope>
</reference>
<dbReference type="OMA" id="INVAPRY"/>
<dbReference type="AlphaFoldDB" id="A0A8C0GBR3"/>
<dbReference type="InterPro" id="IPR035914">
    <property type="entry name" value="Sperma_CUB_dom_sf"/>
</dbReference>
<keyword evidence="2" id="KW-1185">Reference proteome</keyword>
<dbReference type="Ensembl" id="ENSCABT00000006943.1">
    <property type="protein sequence ID" value="ENSCABP00000006363.1"/>
    <property type="gene ID" value="ENSCABG00000004806.1"/>
</dbReference>
<dbReference type="GeneTree" id="ENSGT00940000178229"/>
<reference evidence="1" key="1">
    <citation type="submission" date="2025-08" db="UniProtKB">
        <authorList>
            <consortium name="Ensembl"/>
        </authorList>
    </citation>
    <scope>IDENTIFICATION</scope>
</reference>
<proteinExistence type="predicted"/>
<name>A0A8C0GBR3_CHEAB</name>
<evidence type="ECO:0000313" key="2">
    <source>
        <dbReference type="Proteomes" id="UP000694404"/>
    </source>
</evidence>
<accession>A0A8C0GBR3</accession>
<dbReference type="Gene3D" id="2.60.120.290">
    <property type="entry name" value="Spermadhesin, CUB domain"/>
    <property type="match status" value="1"/>
</dbReference>
<dbReference type="Proteomes" id="UP000694404">
    <property type="component" value="Unplaced"/>
</dbReference>
<dbReference type="SUPFAM" id="SSF49854">
    <property type="entry name" value="Spermadhesin, CUB domain"/>
    <property type="match status" value="1"/>
</dbReference>
<organism evidence="1 2">
    <name type="scientific">Chelonoidis abingdonii</name>
    <name type="common">Abingdon island giant tortoise</name>
    <name type="synonym">Testudo abingdonii</name>
    <dbReference type="NCBI Taxonomy" id="106734"/>
    <lineage>
        <taxon>Eukaryota</taxon>
        <taxon>Metazoa</taxon>
        <taxon>Chordata</taxon>
        <taxon>Craniata</taxon>
        <taxon>Vertebrata</taxon>
        <taxon>Euteleostomi</taxon>
        <taxon>Archelosauria</taxon>
        <taxon>Testudinata</taxon>
        <taxon>Testudines</taxon>
        <taxon>Cryptodira</taxon>
        <taxon>Durocryptodira</taxon>
        <taxon>Testudinoidea</taxon>
        <taxon>Testudinidae</taxon>
        <taxon>Chelonoidis</taxon>
    </lineage>
</organism>
<protein>
    <submittedName>
        <fullName evidence="1">Uncharacterized protein</fullName>
    </submittedName>
</protein>
<sequence length="209" mass="23607">GSGPGQAVSDCTVSIGRPLGEVVTVQVLESSLNCSAGEIMLFSERMMWRTGCKKLTVSSINSRTNTLMVRQRLLLPGNGVVLQYNSKAAAKKYYQDCDVQLFGPWGEIVNPGELPDPKRQVACRTFINVAPRYRIAIHALYMDLGTENNRTHSNYISIRDVNAMKTTVFRGKQLFFWESMGSQVEIEFNEGITEDRVSFRAEYWVRKPR</sequence>